<keyword evidence="2" id="KW-0808">Transferase</keyword>
<dbReference type="Proteomes" id="UP000533469">
    <property type="component" value="Unassembled WGS sequence"/>
</dbReference>
<evidence type="ECO:0000313" key="3">
    <source>
        <dbReference type="Proteomes" id="UP000533469"/>
    </source>
</evidence>
<gene>
    <name evidence="2" type="ORF">FHS55_003977</name>
</gene>
<accession>A0A839ZFH3</accession>
<dbReference type="Gene3D" id="3.40.630.30">
    <property type="match status" value="1"/>
</dbReference>
<dbReference type="InterPro" id="IPR016181">
    <property type="entry name" value="Acyl_CoA_acyltransferase"/>
</dbReference>
<evidence type="ECO:0000259" key="1">
    <source>
        <dbReference type="PROSITE" id="PS51186"/>
    </source>
</evidence>
<dbReference type="PROSITE" id="PS51186">
    <property type="entry name" value="GNAT"/>
    <property type="match status" value="1"/>
</dbReference>
<dbReference type="InterPro" id="IPR000182">
    <property type="entry name" value="GNAT_dom"/>
</dbReference>
<name>A0A839ZFH3_9HYPH</name>
<dbReference type="AlphaFoldDB" id="A0A839ZFH3"/>
<dbReference type="SUPFAM" id="SSF55729">
    <property type="entry name" value="Acyl-CoA N-acyltransferases (Nat)"/>
    <property type="match status" value="1"/>
</dbReference>
<evidence type="ECO:0000313" key="2">
    <source>
        <dbReference type="EMBL" id="MBB3773342.1"/>
    </source>
</evidence>
<dbReference type="EC" id="2.3.1.183" evidence="2"/>
<proteinExistence type="predicted"/>
<reference evidence="2 3" key="1">
    <citation type="submission" date="2020-08" db="EMBL/GenBank/DDBJ databases">
        <title>Genomic Encyclopedia of Type Strains, Phase IV (KMG-IV): sequencing the most valuable type-strain genomes for metagenomic binning, comparative biology and taxonomic classification.</title>
        <authorList>
            <person name="Goeker M."/>
        </authorList>
    </citation>
    <scope>NUCLEOTIDE SEQUENCE [LARGE SCALE GENOMIC DNA]</scope>
    <source>
        <strain evidence="2 3">DSM 5895</strain>
    </source>
</reference>
<keyword evidence="2" id="KW-0012">Acyltransferase</keyword>
<feature type="domain" description="N-acetyltransferase" evidence="1">
    <location>
        <begin position="13"/>
        <end position="176"/>
    </location>
</feature>
<dbReference type="RefSeq" id="WP_183191491.1">
    <property type="nucleotide sequence ID" value="NZ_JACICD010000010.1"/>
</dbReference>
<protein>
    <submittedName>
        <fullName evidence="2">Phosphinothricin acetyltransferase</fullName>
        <ecNumber evidence="2">2.3.1.183</ecNumber>
    </submittedName>
</protein>
<dbReference type="CDD" id="cd04301">
    <property type="entry name" value="NAT_SF"/>
    <property type="match status" value="1"/>
</dbReference>
<sequence>MPAPDDRAADSRLHLRDARAADMAAVATIYAHHVLNGLASFEEVPPSLDEMGARRGAVLAAGLPYLVAEIDGEVVGYAYATAYRPRPAYRFTLEDSVYVAPGRGGQGIGSRLLGGLIARCEAGPWRQMIAVIGNSGNAGSIALHRRHGFTEAGLLRDVGFKFGRWVDSVLMQRPLGEGAANLPERQPPT</sequence>
<dbReference type="PANTHER" id="PTHR43072:SF8">
    <property type="entry name" value="ACYLTRANSFERASE FABY-RELATED"/>
    <property type="match status" value="1"/>
</dbReference>
<dbReference type="EMBL" id="JACICD010000010">
    <property type="protein sequence ID" value="MBB3773342.1"/>
    <property type="molecule type" value="Genomic_DNA"/>
</dbReference>
<keyword evidence="3" id="KW-1185">Reference proteome</keyword>
<organism evidence="2 3">
    <name type="scientific">Ancylobacter tetraedralis</name>
    <dbReference type="NCBI Taxonomy" id="217068"/>
    <lineage>
        <taxon>Bacteria</taxon>
        <taxon>Pseudomonadati</taxon>
        <taxon>Pseudomonadota</taxon>
        <taxon>Alphaproteobacteria</taxon>
        <taxon>Hyphomicrobiales</taxon>
        <taxon>Xanthobacteraceae</taxon>
        <taxon>Ancylobacter</taxon>
    </lineage>
</organism>
<dbReference type="GO" id="GO:0102971">
    <property type="term" value="F:phosphinothricin N-acetyltransferase activity"/>
    <property type="evidence" value="ECO:0007669"/>
    <property type="project" value="UniProtKB-EC"/>
</dbReference>
<dbReference type="Pfam" id="PF00583">
    <property type="entry name" value="Acetyltransf_1"/>
    <property type="match status" value="1"/>
</dbReference>
<comment type="caution">
    <text evidence="2">The sequence shown here is derived from an EMBL/GenBank/DDBJ whole genome shotgun (WGS) entry which is preliminary data.</text>
</comment>
<dbReference type="PANTHER" id="PTHR43072">
    <property type="entry name" value="N-ACETYLTRANSFERASE"/>
    <property type="match status" value="1"/>
</dbReference>